<evidence type="ECO:0000313" key="2">
    <source>
        <dbReference type="EMBL" id="SGY68291.1"/>
    </source>
</evidence>
<feature type="region of interest" description="Disordered" evidence="1">
    <location>
        <begin position="1"/>
        <end position="92"/>
    </location>
</feature>
<reference evidence="2 3" key="1">
    <citation type="submission" date="2016-11" db="EMBL/GenBank/DDBJ databases">
        <authorList>
            <person name="Jaros S."/>
            <person name="Januszkiewicz K."/>
            <person name="Wedrychowicz H."/>
        </authorList>
    </citation>
    <scope>NUCLEOTIDE SEQUENCE [LARGE SCALE GENOMIC DNA]</scope>
</reference>
<sequence length="527" mass="58817">MFKLLPFVSNEPSSLDSYESERRNSSVPLSNFHRRTSTTAARSTESPYSKEHDSRPSSNQGLQLRDPKTESTSHYHRIDRRDSYSRLTAPSTPSARHSVRAVAVLGWLVAFVLFLAMAMTNSDAESRKSSVMSLRNVTQPYLETVGKLGSKAGFDVSAFVRFPAPSQSFAGAASKAHSHSGTAEVVEDEAPESRVTLISAFYRIDSGKKHRVSEYHAWLSNFLGHVELPIVFYCAPEMRPLITGLRGSKPITIIDSYDNPFDMPPLETLGGRQWAELQNSIDPEKNWHVPDVYGVWTAKPWMVQQVKNADYYNSEYFVWASLFPGVAADVITCAHQLNLCHHSCCAQVDAGAFRDSSVKHNFLQLEKKLDHIYSSVPDDTLVLSAAQEPFAPGLDYVNGATAGGELDRSDRLQGGYYGGKAAGIDWWAEETMKVTIRQSSLQKFTAKEQPVWNQAARLNWPRIYVQNMALRQGTDCGSDVWFAFEYFADGRDCAIPVWSGPEHKAKFGAPVSKVRANRRAPPPPRKR</sequence>
<evidence type="ECO:0000256" key="1">
    <source>
        <dbReference type="SAM" id="MobiDB-lite"/>
    </source>
</evidence>
<proteinExistence type="predicted"/>
<protein>
    <submittedName>
        <fullName evidence="2">BQ5605_C004g02875 protein</fullName>
    </submittedName>
</protein>
<name>A0A2X0PBD6_9BASI</name>
<dbReference type="STRING" id="796604.A0A2X0PBD6"/>
<organism evidence="2 3">
    <name type="scientific">Microbotryum silenes-dioicae</name>
    <dbReference type="NCBI Taxonomy" id="796604"/>
    <lineage>
        <taxon>Eukaryota</taxon>
        <taxon>Fungi</taxon>
        <taxon>Dikarya</taxon>
        <taxon>Basidiomycota</taxon>
        <taxon>Pucciniomycotina</taxon>
        <taxon>Microbotryomycetes</taxon>
        <taxon>Microbotryales</taxon>
        <taxon>Microbotryaceae</taxon>
        <taxon>Microbotryum</taxon>
    </lineage>
</organism>
<evidence type="ECO:0000313" key="3">
    <source>
        <dbReference type="Proteomes" id="UP000249464"/>
    </source>
</evidence>
<keyword evidence="3" id="KW-1185">Reference proteome</keyword>
<gene>
    <name evidence="2" type="primary">BQ5605_C004g02875</name>
    <name evidence="2" type="ORF">BQ5605_C004G02875</name>
</gene>
<accession>A0A2X0PBD6</accession>
<dbReference type="Proteomes" id="UP000249464">
    <property type="component" value="Unassembled WGS sequence"/>
</dbReference>
<dbReference type="EMBL" id="FQNC01000046">
    <property type="protein sequence ID" value="SGY68291.1"/>
    <property type="molecule type" value="Genomic_DNA"/>
</dbReference>
<dbReference type="AlphaFoldDB" id="A0A2X0PBD6"/>